<dbReference type="GO" id="GO:0005243">
    <property type="term" value="F:gap junction channel activity"/>
    <property type="evidence" value="ECO:0007669"/>
    <property type="project" value="TreeGrafter"/>
</dbReference>
<comment type="function">
    <text evidence="12">Structural component of the gap junctions.</text>
</comment>
<evidence type="ECO:0000256" key="8">
    <source>
        <dbReference type="ARBA" id="ARBA00022989"/>
    </source>
</evidence>
<protein>
    <recommendedName>
        <fullName evidence="12">Innexin</fullName>
    </recommendedName>
</protein>
<comment type="subcellular location">
    <subcellularLocation>
        <location evidence="1">Cell junction</location>
        <location evidence="1">Gap junction</location>
    </subcellularLocation>
    <subcellularLocation>
        <location evidence="2 12">Cell membrane</location>
        <topology evidence="2 12">Multi-pass membrane protein</topology>
    </subcellularLocation>
</comment>
<evidence type="ECO:0000313" key="14">
    <source>
        <dbReference type="Proteomes" id="UP001233999"/>
    </source>
</evidence>
<dbReference type="GO" id="GO:0034220">
    <property type="term" value="P:monoatomic ion transmembrane transport"/>
    <property type="evidence" value="ECO:0007669"/>
    <property type="project" value="UniProtKB-KW"/>
</dbReference>
<keyword evidence="4" id="KW-1003">Cell membrane</keyword>
<sequence length="370" mass="43036">EINNNVFRLHYKATVIILIAFSLLVTSRQYIGDPIDCIVDDIPLNVMDTYCWIYSTFTIPNRLVGRVGVDVAHPGVSSHSDTDEVKYHKYYQWVCFVLFFQAILFYVPRYLWKTWEGGRIKMLVLDLNCPVVSEDCKADRKKLLVDYFSANLHTQNFYATRFFICEVLNFINVVGQIYFMDFFLDGEFTTYGSDVVKFTEMEPEERADPMSRVFPKVTKCTFHKYGPSGTVQKFDGLCVLPLNIVNEKIYVFLWFWFVILSVITGLSLIYRVAVILGPQIRMYLLRARSRLAPQDQVEKISRKCQIGDWFVLYQLGKNIDPLVYKELVADLAKKLEGKEPVQMKMTYGSPQIDNIQKISDRKSMQQYISS</sequence>
<dbReference type="GO" id="GO:0005886">
    <property type="term" value="C:plasma membrane"/>
    <property type="evidence" value="ECO:0007669"/>
    <property type="project" value="UniProtKB-SubCell"/>
</dbReference>
<evidence type="ECO:0000256" key="2">
    <source>
        <dbReference type="ARBA" id="ARBA00004651"/>
    </source>
</evidence>
<name>A0AAD8E5G7_DIPPU</name>
<keyword evidence="3 12" id="KW-0813">Transport</keyword>
<evidence type="ECO:0000313" key="13">
    <source>
        <dbReference type="EMBL" id="KAJ9577541.1"/>
    </source>
</evidence>
<dbReference type="PANTHER" id="PTHR11893">
    <property type="entry name" value="INNEXIN"/>
    <property type="match status" value="1"/>
</dbReference>
<evidence type="ECO:0000256" key="5">
    <source>
        <dbReference type="ARBA" id="ARBA00022692"/>
    </source>
</evidence>
<keyword evidence="11 12" id="KW-0407">Ion channel</keyword>
<gene>
    <name evidence="12" type="primary">inx</name>
    <name evidence="13" type="ORF">L9F63_005914</name>
</gene>
<evidence type="ECO:0000256" key="1">
    <source>
        <dbReference type="ARBA" id="ARBA00004610"/>
    </source>
</evidence>
<dbReference type="Proteomes" id="UP001233999">
    <property type="component" value="Unassembled WGS sequence"/>
</dbReference>
<evidence type="ECO:0000256" key="11">
    <source>
        <dbReference type="ARBA" id="ARBA00023303"/>
    </source>
</evidence>
<feature type="non-terminal residue" evidence="13">
    <location>
        <position position="1"/>
    </location>
</feature>
<evidence type="ECO:0000256" key="6">
    <source>
        <dbReference type="ARBA" id="ARBA00022868"/>
    </source>
</evidence>
<evidence type="ECO:0000256" key="4">
    <source>
        <dbReference type="ARBA" id="ARBA00022475"/>
    </source>
</evidence>
<dbReference type="AlphaFoldDB" id="A0AAD8E5G7"/>
<comment type="caution">
    <text evidence="13">The sequence shown here is derived from an EMBL/GenBank/DDBJ whole genome shotgun (WGS) entry which is preliminary data.</text>
</comment>
<evidence type="ECO:0000256" key="10">
    <source>
        <dbReference type="ARBA" id="ARBA00023136"/>
    </source>
</evidence>
<feature type="transmembrane region" description="Helical" evidence="12">
    <location>
        <begin position="12"/>
        <end position="31"/>
    </location>
</feature>
<feature type="non-terminal residue" evidence="13">
    <location>
        <position position="370"/>
    </location>
</feature>
<dbReference type="EMBL" id="JASPKZ010009355">
    <property type="protein sequence ID" value="KAJ9577541.1"/>
    <property type="molecule type" value="Genomic_DNA"/>
</dbReference>
<dbReference type="PROSITE" id="PS51013">
    <property type="entry name" value="PANNEXIN"/>
    <property type="match status" value="1"/>
</dbReference>
<accession>A0AAD8E5G7</accession>
<dbReference type="PANTHER" id="PTHR11893:SF41">
    <property type="entry name" value="INNEXIN INX2"/>
    <property type="match status" value="1"/>
</dbReference>
<proteinExistence type="inferred from homology"/>
<keyword evidence="9 12" id="KW-0406">Ion transport</keyword>
<keyword evidence="10 12" id="KW-0472">Membrane</keyword>
<feature type="transmembrane region" description="Helical" evidence="12">
    <location>
        <begin position="90"/>
        <end position="112"/>
    </location>
</feature>
<keyword evidence="8 12" id="KW-1133">Transmembrane helix</keyword>
<evidence type="ECO:0000256" key="3">
    <source>
        <dbReference type="ARBA" id="ARBA00022448"/>
    </source>
</evidence>
<evidence type="ECO:0000256" key="9">
    <source>
        <dbReference type="ARBA" id="ARBA00023065"/>
    </source>
</evidence>
<keyword evidence="7" id="KW-0965">Cell junction</keyword>
<evidence type="ECO:0000256" key="12">
    <source>
        <dbReference type="RuleBase" id="RU010713"/>
    </source>
</evidence>
<dbReference type="Pfam" id="PF00876">
    <property type="entry name" value="Innexin"/>
    <property type="match status" value="1"/>
</dbReference>
<evidence type="ECO:0000256" key="7">
    <source>
        <dbReference type="ARBA" id="ARBA00022949"/>
    </source>
</evidence>
<keyword evidence="6" id="KW-0303">Gap junction</keyword>
<dbReference type="InterPro" id="IPR000990">
    <property type="entry name" value="Innexin"/>
</dbReference>
<dbReference type="PRINTS" id="PR01262">
    <property type="entry name" value="INNEXIN"/>
</dbReference>
<reference evidence="13" key="2">
    <citation type="submission" date="2023-05" db="EMBL/GenBank/DDBJ databases">
        <authorList>
            <person name="Fouks B."/>
        </authorList>
    </citation>
    <scope>NUCLEOTIDE SEQUENCE</scope>
    <source>
        <strain evidence="13">Stay&amp;Tobe</strain>
        <tissue evidence="13">Testes</tissue>
    </source>
</reference>
<keyword evidence="5 12" id="KW-0812">Transmembrane</keyword>
<dbReference type="GO" id="GO:0007602">
    <property type="term" value="P:phototransduction"/>
    <property type="evidence" value="ECO:0007669"/>
    <property type="project" value="TreeGrafter"/>
</dbReference>
<reference evidence="13" key="1">
    <citation type="journal article" date="2023" name="IScience">
        <title>Live-bearing cockroach genome reveals convergent evolutionary mechanisms linked to viviparity in insects and beyond.</title>
        <authorList>
            <person name="Fouks B."/>
            <person name="Harrison M.C."/>
            <person name="Mikhailova A.A."/>
            <person name="Marchal E."/>
            <person name="English S."/>
            <person name="Carruthers M."/>
            <person name="Jennings E.C."/>
            <person name="Chiamaka E.L."/>
            <person name="Frigard R.A."/>
            <person name="Pippel M."/>
            <person name="Attardo G.M."/>
            <person name="Benoit J.B."/>
            <person name="Bornberg-Bauer E."/>
            <person name="Tobe S.S."/>
        </authorList>
    </citation>
    <scope>NUCLEOTIDE SEQUENCE</scope>
    <source>
        <strain evidence="13">Stay&amp;Tobe</strain>
    </source>
</reference>
<dbReference type="GO" id="GO:0005921">
    <property type="term" value="C:gap junction"/>
    <property type="evidence" value="ECO:0007669"/>
    <property type="project" value="UniProtKB-SubCell"/>
</dbReference>
<organism evidence="13 14">
    <name type="scientific">Diploptera punctata</name>
    <name type="common">Pacific beetle cockroach</name>
    <dbReference type="NCBI Taxonomy" id="6984"/>
    <lineage>
        <taxon>Eukaryota</taxon>
        <taxon>Metazoa</taxon>
        <taxon>Ecdysozoa</taxon>
        <taxon>Arthropoda</taxon>
        <taxon>Hexapoda</taxon>
        <taxon>Insecta</taxon>
        <taxon>Pterygota</taxon>
        <taxon>Neoptera</taxon>
        <taxon>Polyneoptera</taxon>
        <taxon>Dictyoptera</taxon>
        <taxon>Blattodea</taxon>
        <taxon>Blaberoidea</taxon>
        <taxon>Blaberidae</taxon>
        <taxon>Diplopterinae</taxon>
        <taxon>Diploptera</taxon>
    </lineage>
</organism>
<feature type="transmembrane region" description="Helical" evidence="12">
    <location>
        <begin position="158"/>
        <end position="179"/>
    </location>
</feature>
<feature type="transmembrane region" description="Helical" evidence="12">
    <location>
        <begin position="249"/>
        <end position="276"/>
    </location>
</feature>
<keyword evidence="14" id="KW-1185">Reference proteome</keyword>
<comment type="similarity">
    <text evidence="12">Belongs to the pannexin family.</text>
</comment>